<dbReference type="InterPro" id="IPR001940">
    <property type="entry name" value="Peptidase_S1C"/>
</dbReference>
<dbReference type="Proteomes" id="UP000321201">
    <property type="component" value="Unassembled WGS sequence"/>
</dbReference>
<dbReference type="SUPFAM" id="SSF50494">
    <property type="entry name" value="Trypsin-like serine proteases"/>
    <property type="match status" value="1"/>
</dbReference>
<gene>
    <name evidence="5" type="ORF">FR698_00990</name>
</gene>
<dbReference type="Gene3D" id="2.40.10.120">
    <property type="match status" value="1"/>
</dbReference>
<dbReference type="InterPro" id="IPR009003">
    <property type="entry name" value="Peptidase_S1_PA"/>
</dbReference>
<dbReference type="SMART" id="SM00028">
    <property type="entry name" value="TPR"/>
    <property type="match status" value="4"/>
</dbReference>
<protein>
    <submittedName>
        <fullName evidence="5">Serine protease</fullName>
    </submittedName>
</protein>
<comment type="caution">
    <text evidence="5">The sequence shown here is derived from an EMBL/GenBank/DDBJ whole genome shotgun (WGS) entry which is preliminary data.</text>
</comment>
<dbReference type="PRINTS" id="PR00834">
    <property type="entry name" value="PROTEASES2C"/>
</dbReference>
<dbReference type="PANTHER" id="PTHR43343:SF3">
    <property type="entry name" value="PROTEASE DO-LIKE 8, CHLOROPLASTIC"/>
    <property type="match status" value="1"/>
</dbReference>
<keyword evidence="3" id="KW-0802">TPR repeat</keyword>
<dbReference type="InParanoid" id="A0A5C7EPB1"/>
<dbReference type="OrthoDB" id="255821at2"/>
<keyword evidence="6" id="KW-1185">Reference proteome</keyword>
<name>A0A5C7EPB1_9PROT</name>
<proteinExistence type="predicted"/>
<feature type="compositionally biased region" description="Basic and acidic residues" evidence="4">
    <location>
        <begin position="25"/>
        <end position="39"/>
    </location>
</feature>
<evidence type="ECO:0000256" key="1">
    <source>
        <dbReference type="ARBA" id="ARBA00022670"/>
    </source>
</evidence>
<keyword evidence="1 5" id="KW-0645">Protease</keyword>
<evidence type="ECO:0000313" key="6">
    <source>
        <dbReference type="Proteomes" id="UP000321201"/>
    </source>
</evidence>
<dbReference type="Pfam" id="PF13365">
    <property type="entry name" value="Trypsin_2"/>
    <property type="match status" value="1"/>
</dbReference>
<dbReference type="PANTHER" id="PTHR43343">
    <property type="entry name" value="PEPTIDASE S12"/>
    <property type="match status" value="1"/>
</dbReference>
<dbReference type="Pfam" id="PF13414">
    <property type="entry name" value="TPR_11"/>
    <property type="match status" value="1"/>
</dbReference>
<dbReference type="GO" id="GO:0006508">
    <property type="term" value="P:proteolysis"/>
    <property type="evidence" value="ECO:0007669"/>
    <property type="project" value="UniProtKB-KW"/>
</dbReference>
<evidence type="ECO:0000256" key="4">
    <source>
        <dbReference type="SAM" id="MobiDB-lite"/>
    </source>
</evidence>
<dbReference type="PROSITE" id="PS50005">
    <property type="entry name" value="TPR"/>
    <property type="match status" value="3"/>
</dbReference>
<feature type="repeat" description="TPR" evidence="3">
    <location>
        <begin position="454"/>
        <end position="487"/>
    </location>
</feature>
<dbReference type="PROSITE" id="PS50293">
    <property type="entry name" value="TPR_REGION"/>
    <property type="match status" value="3"/>
</dbReference>
<dbReference type="InterPro" id="IPR019734">
    <property type="entry name" value="TPR_rpt"/>
</dbReference>
<dbReference type="EMBL" id="VPFL01000001">
    <property type="protein sequence ID" value="TXF13715.1"/>
    <property type="molecule type" value="Genomic_DNA"/>
</dbReference>
<feature type="repeat" description="TPR" evidence="3">
    <location>
        <begin position="420"/>
        <end position="453"/>
    </location>
</feature>
<organism evidence="5 6">
    <name type="scientific">Pelomicrobium methylotrophicum</name>
    <dbReference type="NCBI Taxonomy" id="2602750"/>
    <lineage>
        <taxon>Bacteria</taxon>
        <taxon>Pseudomonadati</taxon>
        <taxon>Pseudomonadota</taxon>
        <taxon>Hydrogenophilia</taxon>
        <taxon>Hydrogenophilia incertae sedis</taxon>
        <taxon>Pelomicrobium</taxon>
    </lineage>
</organism>
<reference evidence="5 6" key="1">
    <citation type="submission" date="2019-08" db="EMBL/GenBank/DDBJ databases">
        <title>Pelomicrobium methylotrophicum gen. nov., sp. nov. a moderately thermophilic, facultatively anaerobic, lithoautotrophic and methylotrophic bacterium isolated from a terrestrial mud volcano.</title>
        <authorList>
            <person name="Slobodkina G.B."/>
            <person name="Merkel A.Y."/>
            <person name="Slobodkin A.I."/>
        </authorList>
    </citation>
    <scope>NUCLEOTIDE SEQUENCE [LARGE SCALE GENOMIC DNA]</scope>
    <source>
        <strain evidence="5 6">SM250</strain>
    </source>
</reference>
<dbReference type="SUPFAM" id="SSF48452">
    <property type="entry name" value="TPR-like"/>
    <property type="match status" value="1"/>
</dbReference>
<dbReference type="InterPro" id="IPR051201">
    <property type="entry name" value="Chloro_Bact_Ser_Proteases"/>
</dbReference>
<evidence type="ECO:0000256" key="3">
    <source>
        <dbReference type="PROSITE-ProRule" id="PRU00339"/>
    </source>
</evidence>
<dbReference type="AlphaFoldDB" id="A0A5C7EPB1"/>
<keyword evidence="2" id="KW-0378">Hydrolase</keyword>
<evidence type="ECO:0000313" key="5">
    <source>
        <dbReference type="EMBL" id="TXF13715.1"/>
    </source>
</evidence>
<evidence type="ECO:0000256" key="2">
    <source>
        <dbReference type="ARBA" id="ARBA00022801"/>
    </source>
</evidence>
<dbReference type="GO" id="GO:0004252">
    <property type="term" value="F:serine-type endopeptidase activity"/>
    <property type="evidence" value="ECO:0007669"/>
    <property type="project" value="InterPro"/>
</dbReference>
<feature type="region of interest" description="Disordered" evidence="4">
    <location>
        <begin position="15"/>
        <end position="39"/>
    </location>
</feature>
<dbReference type="Pfam" id="PF13432">
    <property type="entry name" value="TPR_16"/>
    <property type="match status" value="1"/>
</dbReference>
<sequence length="532" mass="58690">MCLWLRTWSRGGRSASAQACASSPERLDPRPLRGPGEREFASHQPLQRERFGLLARQDRFNQLGREERQAQVLVDDAFVHPFPRGDLGRVRHRAHLQQVASNLLPWLPARRRLHALLHIILLDYLAGGYYAMIMSRRLCCTAALLLVLPVGPLWAKTASEIFEAASPSVVTVHVQDAAGSPKGLGSGVVIGQGVVVTNCHVIEDGVRYSVKHAGREYPAAARHTDWNRDVCSLSVPDLAARPVPLGSTRQLKVGQKVYAIGAPQGLELTLSEGIISALRDVTGGRYLQITAPISPGSSGGGLFDEEGRLIGLPTFYLSEGQQLNFAVPVEWVQALPQRQSAQDASSRPSQSSSQWLARAIALEQKQDWPALLQHAQAWTRNQPKEAVAWFALGIAYGRFGETAKAIEAFQQALRIDPQYAAAWAGLGFSYHRSGEIVKAIEAYQQALRIDPQDAKTWGGLGLAYRHSGQTAKAIEAFQQPLRIDPQYAMAWYFLGATYRIEGRRGELIGVYEALKLIDRKMAEEFFNKIVLP</sequence>
<dbReference type="Gene3D" id="1.25.40.10">
    <property type="entry name" value="Tetratricopeptide repeat domain"/>
    <property type="match status" value="2"/>
</dbReference>
<feature type="repeat" description="TPR" evidence="3">
    <location>
        <begin position="386"/>
        <end position="419"/>
    </location>
</feature>
<dbReference type="InterPro" id="IPR011990">
    <property type="entry name" value="TPR-like_helical_dom_sf"/>
</dbReference>
<accession>A0A5C7EPB1</accession>